<dbReference type="InterPro" id="IPR000305">
    <property type="entry name" value="GIY-YIG_endonuc"/>
</dbReference>
<comment type="caution">
    <text evidence="2">The sequence shown here is derived from an EMBL/GenBank/DDBJ whole genome shotgun (WGS) entry which is preliminary data.</text>
</comment>
<dbReference type="Proteomes" id="UP000067111">
    <property type="component" value="Unassembled WGS sequence"/>
</dbReference>
<sequence>MPTRKCFEELEFDLPSALLSQLMRLFDEMPEGPLHAPAVQEIDDAQGVYQLFFNGQLVYIGKTDAQAGLRARLLRHATKIRSRQNLTHETIGFKAVRVFVFTAMDLEELLIKHYKSGPTPPIWNLSGFGSNDPGRNRDHTVLKAGHFDKNFPIDLDLVVEVTTANGVASAAEVLTQLKGQLAYNIRFEGATATSKSPHPDLIAAQVHLPSDSDTVMNILRRVKTALGAHWQITALPGYVIAYREQTTYKEGITIGPL</sequence>
<dbReference type="CDD" id="cd00719">
    <property type="entry name" value="GIY-YIG_SF"/>
    <property type="match status" value="1"/>
</dbReference>
<dbReference type="EMBL" id="LRMR01000022">
    <property type="protein sequence ID" value="KWU49774.1"/>
    <property type="molecule type" value="Genomic_DNA"/>
</dbReference>
<dbReference type="RefSeq" id="WP_060755225.1">
    <property type="nucleotide sequence ID" value="NZ_LRMR01000022.1"/>
</dbReference>
<organism evidence="2 3">
    <name type="scientific">Pseudomonas palleroniana</name>
    <dbReference type="NCBI Taxonomy" id="191390"/>
    <lineage>
        <taxon>Bacteria</taxon>
        <taxon>Pseudomonadati</taxon>
        <taxon>Pseudomonadota</taxon>
        <taxon>Gammaproteobacteria</taxon>
        <taxon>Pseudomonadales</taxon>
        <taxon>Pseudomonadaceae</taxon>
        <taxon>Pseudomonas</taxon>
    </lineage>
</organism>
<dbReference type="REBASE" id="149698">
    <property type="entry name" value="PflPS006ORF16160P"/>
</dbReference>
<name>A0A0X7K2A2_9PSED</name>
<evidence type="ECO:0000259" key="1">
    <source>
        <dbReference type="PROSITE" id="PS50164"/>
    </source>
</evidence>
<reference evidence="3" key="1">
    <citation type="submission" date="2016-01" db="EMBL/GenBank/DDBJ databases">
        <authorList>
            <person name="Gamez R.M."/>
            <person name="Rodriguez F."/>
            <person name="Bernal J.F."/>
            <person name="Agarwala R."/>
            <person name="Landsman D."/>
            <person name="Marino-Ramirez L."/>
        </authorList>
    </citation>
    <scope>NUCLEOTIDE SEQUENCE [LARGE SCALE GENOMIC DNA]</scope>
    <source>
        <strain evidence="3">Ps006</strain>
    </source>
</reference>
<accession>A0A0X7K2A2</accession>
<dbReference type="AlphaFoldDB" id="A0A0X7K2A2"/>
<dbReference type="OrthoDB" id="3352419at2"/>
<dbReference type="PROSITE" id="PS50164">
    <property type="entry name" value="GIY_YIG"/>
    <property type="match status" value="1"/>
</dbReference>
<evidence type="ECO:0000313" key="2">
    <source>
        <dbReference type="EMBL" id="KWU49774.1"/>
    </source>
</evidence>
<gene>
    <name evidence="2" type="ORF">AWV77_16165</name>
</gene>
<proteinExistence type="predicted"/>
<feature type="domain" description="GIY-YIG" evidence="1">
    <location>
        <begin position="44"/>
        <end position="125"/>
    </location>
</feature>
<evidence type="ECO:0000313" key="3">
    <source>
        <dbReference type="Proteomes" id="UP000067111"/>
    </source>
</evidence>
<protein>
    <recommendedName>
        <fullName evidence="1">GIY-YIG domain-containing protein</fullName>
    </recommendedName>
</protein>